<evidence type="ECO:0000313" key="6">
    <source>
        <dbReference type="EMBL" id="HFQ78429.1"/>
    </source>
</evidence>
<dbReference type="SUPFAM" id="SSF158568">
    <property type="entry name" value="AF1862-like"/>
    <property type="match status" value="1"/>
</dbReference>
<organism evidence="7">
    <name type="scientific">Ignisphaera aggregans</name>
    <dbReference type="NCBI Taxonomy" id="334771"/>
    <lineage>
        <taxon>Archaea</taxon>
        <taxon>Thermoproteota</taxon>
        <taxon>Thermoprotei</taxon>
        <taxon>Desulfurococcales</taxon>
        <taxon>Desulfurococcaceae</taxon>
        <taxon>Ignisphaera</taxon>
    </lineage>
</organism>
<evidence type="ECO:0000256" key="1">
    <source>
        <dbReference type="ARBA" id="ARBA00004496"/>
    </source>
</evidence>
<dbReference type="NCBIfam" id="TIGR01881">
    <property type="entry name" value="cas_Cmr5"/>
    <property type="match status" value="1"/>
</dbReference>
<dbReference type="GO" id="GO:0051607">
    <property type="term" value="P:defense response to virus"/>
    <property type="evidence" value="ECO:0007669"/>
    <property type="project" value="UniProtKB-KW"/>
</dbReference>
<evidence type="ECO:0000256" key="5">
    <source>
        <dbReference type="ARBA" id="ARBA00030001"/>
    </source>
</evidence>
<evidence type="ECO:0000256" key="3">
    <source>
        <dbReference type="ARBA" id="ARBA00022490"/>
    </source>
</evidence>
<evidence type="ECO:0000256" key="2">
    <source>
        <dbReference type="ARBA" id="ARBA00006161"/>
    </source>
</evidence>
<protein>
    <recommendedName>
        <fullName evidence="5">CRISPR type III-B/RAMP module-associated protein Cmr5</fullName>
    </recommendedName>
</protein>
<dbReference type="GO" id="GO:0005737">
    <property type="term" value="C:cytoplasm"/>
    <property type="evidence" value="ECO:0007669"/>
    <property type="project" value="UniProtKB-SubCell"/>
</dbReference>
<sequence>MVFFMDEKLLLDSILECTNQIISKYNSSSEIAKKIRTRARSMPEYSFTRGLAYTIVFIASKSSKDLVETGLTAQKCEDVINKIKESKIGSEEEESYAIYGAVLLYIAKKLGIVKGNKFEGIVYDVMRSPVVEIKMWSVLDWLKRVTEAYIHE</sequence>
<evidence type="ECO:0000313" key="7">
    <source>
        <dbReference type="EMBL" id="HGT98726.1"/>
    </source>
</evidence>
<keyword evidence="3" id="KW-0963">Cytoplasm</keyword>
<dbReference type="AlphaFoldDB" id="A0A7J3MZ35"/>
<evidence type="ECO:0000256" key="4">
    <source>
        <dbReference type="ARBA" id="ARBA00023118"/>
    </source>
</evidence>
<keyword evidence="4" id="KW-0051">Antiviral defense</keyword>
<dbReference type="EMBL" id="DTAU01000042">
    <property type="protein sequence ID" value="HFQ78429.1"/>
    <property type="molecule type" value="Genomic_DNA"/>
</dbReference>
<accession>A0A7J3MZ35</accession>
<gene>
    <name evidence="7" type="primary">cmr5</name>
    <name evidence="6" type="ORF">ENT99_01830</name>
    <name evidence="7" type="ORF">ENU64_04775</name>
</gene>
<comment type="caution">
    <text evidence="7">The sequence shown here is derived from an EMBL/GenBank/DDBJ whole genome shotgun (WGS) entry which is preliminary data.</text>
</comment>
<dbReference type="EMBL" id="DTDH01000146">
    <property type="protein sequence ID" value="HGT98726.1"/>
    <property type="molecule type" value="Genomic_DNA"/>
</dbReference>
<comment type="subcellular location">
    <subcellularLocation>
        <location evidence="1">Cytoplasm</location>
    </subcellularLocation>
</comment>
<dbReference type="InterPro" id="IPR010160">
    <property type="entry name" value="CRISPR-assoc_prot_Cmr5"/>
</dbReference>
<comment type="similarity">
    <text evidence="2">Belongs to the CRISPR system Cmr5 family.</text>
</comment>
<dbReference type="Gene3D" id="1.10.520.30">
    <property type="entry name" value="AF1862-like domain"/>
    <property type="match status" value="1"/>
</dbReference>
<proteinExistence type="inferred from homology"/>
<reference evidence="7" key="1">
    <citation type="journal article" date="2020" name="mSystems">
        <title>Genome- and Community-Level Interaction Insights into Carbon Utilization and Element Cycling Functions of Hydrothermarchaeota in Hydrothermal Sediment.</title>
        <authorList>
            <person name="Zhou Z."/>
            <person name="Liu Y."/>
            <person name="Xu W."/>
            <person name="Pan J."/>
            <person name="Luo Z.H."/>
            <person name="Li M."/>
        </authorList>
    </citation>
    <scope>NUCLEOTIDE SEQUENCE [LARGE SCALE GENOMIC DNA]</scope>
    <source>
        <strain evidence="6">SpSt-629</strain>
        <strain evidence="7">SpSt-688</strain>
    </source>
</reference>
<name>A0A7J3MZ35_9CREN</name>
<dbReference type="InterPro" id="IPR023101">
    <property type="entry name" value="AF1862-like_dom_sf"/>
</dbReference>